<reference evidence="1" key="1">
    <citation type="journal article" date="2015" name="Nature">
        <title>Complex archaea that bridge the gap between prokaryotes and eukaryotes.</title>
        <authorList>
            <person name="Spang A."/>
            <person name="Saw J.H."/>
            <person name="Jorgensen S.L."/>
            <person name="Zaremba-Niedzwiedzka K."/>
            <person name="Martijn J."/>
            <person name="Lind A.E."/>
            <person name="van Eijk R."/>
            <person name="Schleper C."/>
            <person name="Guy L."/>
            <person name="Ettema T.J."/>
        </authorList>
    </citation>
    <scope>NUCLEOTIDE SEQUENCE</scope>
</reference>
<dbReference type="EMBL" id="LAZR01054397">
    <property type="protein sequence ID" value="KKK78651.1"/>
    <property type="molecule type" value="Genomic_DNA"/>
</dbReference>
<accession>A0A0F9B274</accession>
<proteinExistence type="predicted"/>
<organism evidence="1">
    <name type="scientific">marine sediment metagenome</name>
    <dbReference type="NCBI Taxonomy" id="412755"/>
    <lineage>
        <taxon>unclassified sequences</taxon>
        <taxon>metagenomes</taxon>
        <taxon>ecological metagenomes</taxon>
    </lineage>
</organism>
<comment type="caution">
    <text evidence="1">The sequence shown here is derived from an EMBL/GenBank/DDBJ whole genome shotgun (WGS) entry which is preliminary data.</text>
</comment>
<protein>
    <submittedName>
        <fullName evidence="1">Uncharacterized protein</fullName>
    </submittedName>
</protein>
<evidence type="ECO:0000313" key="1">
    <source>
        <dbReference type="EMBL" id="KKK78651.1"/>
    </source>
</evidence>
<name>A0A0F9B274_9ZZZZ</name>
<sequence>MKNISAAKEMIDPRLDELYMESALKVGLLANLIPVTAEPAANRVNIIKPPFIMNRLKQAK</sequence>
<gene>
    <name evidence="1" type="ORF">LCGC14_2841450</name>
</gene>
<dbReference type="AlphaFoldDB" id="A0A0F9B274"/>